<keyword evidence="1" id="KW-0812">Transmembrane</keyword>
<evidence type="ECO:0000256" key="1">
    <source>
        <dbReference type="SAM" id="Phobius"/>
    </source>
</evidence>
<dbReference type="GO" id="GO:0071555">
    <property type="term" value="P:cell wall organization"/>
    <property type="evidence" value="ECO:0007669"/>
    <property type="project" value="InterPro"/>
</dbReference>
<keyword evidence="1" id="KW-1133">Transmembrane helix</keyword>
<reference evidence="3 4" key="1">
    <citation type="submission" date="2018-06" db="EMBL/GenBank/DDBJ databases">
        <authorList>
            <consortium name="Pathogen Informatics"/>
            <person name="Doyle S."/>
        </authorList>
    </citation>
    <scope>NUCLEOTIDE SEQUENCE [LARGE SCALE GENOMIC DNA]</scope>
    <source>
        <strain evidence="3 4">NCTC11938</strain>
    </source>
</reference>
<dbReference type="SUPFAM" id="SSF49354">
    <property type="entry name" value="PapD-like"/>
    <property type="match status" value="1"/>
</dbReference>
<feature type="domain" description="Pili assembly chaperone N-terminal" evidence="2">
    <location>
        <begin position="2"/>
        <end position="58"/>
    </location>
</feature>
<dbReference type="PANTHER" id="PTHR30251">
    <property type="entry name" value="PILUS ASSEMBLY CHAPERONE"/>
    <property type="match status" value="1"/>
</dbReference>
<evidence type="ECO:0000313" key="3">
    <source>
        <dbReference type="EMBL" id="SUC38551.1"/>
    </source>
</evidence>
<dbReference type="InterPro" id="IPR008962">
    <property type="entry name" value="PapD-like_sf"/>
</dbReference>
<dbReference type="Proteomes" id="UP000254191">
    <property type="component" value="Unassembled WGS sequence"/>
</dbReference>
<dbReference type="InterPro" id="IPR016147">
    <property type="entry name" value="Pili_assmbl_chaperone_N"/>
</dbReference>
<dbReference type="GO" id="GO:0030288">
    <property type="term" value="C:outer membrane-bounded periplasmic space"/>
    <property type="evidence" value="ECO:0007669"/>
    <property type="project" value="InterPro"/>
</dbReference>
<dbReference type="EMBL" id="UGTS01000005">
    <property type="protein sequence ID" value="SUC38551.1"/>
    <property type="molecule type" value="Genomic_DNA"/>
</dbReference>
<dbReference type="AlphaFoldDB" id="A0A379GCE2"/>
<dbReference type="PANTHER" id="PTHR30251:SF2">
    <property type="entry name" value="FIMBRIAL CHAPERONE YADV-RELATED"/>
    <property type="match status" value="1"/>
</dbReference>
<accession>A0A379GCE2</accession>
<sequence length="98" mass="11655">MYTGEALPNDRESIFWLNILDISAKPKFENKNNLNVNSNYLQLPIHSRIKLFYRPEKLTRSLSEAYNSVIWHIENKEQRPFFVQIIKVLILLLIIILL</sequence>
<name>A0A379GCE2_PROMI</name>
<dbReference type="PRINTS" id="PR00969">
    <property type="entry name" value="CHAPERONPILI"/>
</dbReference>
<dbReference type="Pfam" id="PF00345">
    <property type="entry name" value="PapD_N"/>
    <property type="match status" value="1"/>
</dbReference>
<dbReference type="InterPro" id="IPR050643">
    <property type="entry name" value="Periplasmic_pilus_chap"/>
</dbReference>
<organism evidence="3 4">
    <name type="scientific">Proteus mirabilis</name>
    <dbReference type="NCBI Taxonomy" id="584"/>
    <lineage>
        <taxon>Bacteria</taxon>
        <taxon>Pseudomonadati</taxon>
        <taxon>Pseudomonadota</taxon>
        <taxon>Gammaproteobacteria</taxon>
        <taxon>Enterobacterales</taxon>
        <taxon>Morganellaceae</taxon>
        <taxon>Proteus</taxon>
    </lineage>
</organism>
<feature type="transmembrane region" description="Helical" evidence="1">
    <location>
        <begin position="81"/>
        <end position="97"/>
    </location>
</feature>
<gene>
    <name evidence="3" type="primary">focC_4</name>
    <name evidence="3" type="ORF">NCTC11938_02821</name>
</gene>
<dbReference type="Gene3D" id="2.60.40.10">
    <property type="entry name" value="Immunoglobulins"/>
    <property type="match status" value="1"/>
</dbReference>
<proteinExistence type="predicted"/>
<evidence type="ECO:0000313" key="4">
    <source>
        <dbReference type="Proteomes" id="UP000254191"/>
    </source>
</evidence>
<dbReference type="InterPro" id="IPR001829">
    <property type="entry name" value="Pili_assmbl_chaperone_bac"/>
</dbReference>
<protein>
    <submittedName>
        <fullName evidence="3">Fimbrial chaperone</fullName>
    </submittedName>
</protein>
<evidence type="ECO:0000259" key="2">
    <source>
        <dbReference type="Pfam" id="PF00345"/>
    </source>
</evidence>
<dbReference type="InterPro" id="IPR013783">
    <property type="entry name" value="Ig-like_fold"/>
</dbReference>
<keyword evidence="1" id="KW-0472">Membrane</keyword>